<dbReference type="Proteomes" id="UP000046392">
    <property type="component" value="Unplaced"/>
</dbReference>
<keyword evidence="2" id="KW-1185">Reference proteome</keyword>
<accession>A0A0N5BBZ4</accession>
<dbReference type="Gene3D" id="1.10.357.40">
    <property type="entry name" value="YbiA-like"/>
    <property type="match status" value="2"/>
</dbReference>
<proteinExistence type="predicted"/>
<feature type="compositionally biased region" description="Polar residues" evidence="1">
    <location>
        <begin position="785"/>
        <end position="808"/>
    </location>
</feature>
<feature type="compositionally biased region" description="Polar residues" evidence="1">
    <location>
        <begin position="760"/>
        <end position="771"/>
    </location>
</feature>
<feature type="compositionally biased region" description="Low complexity" evidence="1">
    <location>
        <begin position="743"/>
        <end position="759"/>
    </location>
</feature>
<evidence type="ECO:0000313" key="3">
    <source>
        <dbReference type="WBParaSite" id="SPAL_0000354400.1"/>
    </source>
</evidence>
<name>A0A0N5BBZ4_STREA</name>
<dbReference type="WBParaSite" id="SPAL_0000354400.1">
    <property type="protein sequence ID" value="SPAL_0000354400.1"/>
    <property type="gene ID" value="SPAL_0000354400"/>
</dbReference>
<organism evidence="2 3">
    <name type="scientific">Strongyloides papillosus</name>
    <name type="common">Intestinal threadworm</name>
    <dbReference type="NCBI Taxonomy" id="174720"/>
    <lineage>
        <taxon>Eukaryota</taxon>
        <taxon>Metazoa</taxon>
        <taxon>Ecdysozoa</taxon>
        <taxon>Nematoda</taxon>
        <taxon>Chromadorea</taxon>
        <taxon>Rhabditida</taxon>
        <taxon>Tylenchina</taxon>
        <taxon>Panagrolaimomorpha</taxon>
        <taxon>Strongyloidoidea</taxon>
        <taxon>Strongyloididae</taxon>
        <taxon>Strongyloides</taxon>
    </lineage>
</organism>
<protein>
    <submittedName>
        <fullName evidence="3">NADAR domain-containing protein</fullName>
    </submittedName>
</protein>
<feature type="compositionally biased region" description="Polar residues" evidence="1">
    <location>
        <begin position="728"/>
        <end position="741"/>
    </location>
</feature>
<dbReference type="InterPro" id="IPR037238">
    <property type="entry name" value="YbiA-like_sf"/>
</dbReference>
<dbReference type="SUPFAM" id="SSF143990">
    <property type="entry name" value="YbiA-like"/>
    <property type="match status" value="2"/>
</dbReference>
<sequence>MEDNIKLIADTKESLHSSFTYNTVSSNGNRKYNSIEQYKDVQSESEQYSITEKEYEAICRRKFNAKKNRPIKLSGATYDSDDKPTPITGSYAVLSMIGVFKPLSMYFPIVFDIKKVEYRSVEHYAYQRLFEAIKVPDEAIEKLRNVKDPLELSALADIIYKEHKIPQEVVDAKIYKMDKWRQTAMKYKISRHEYLEQLLLATGDAILLEQQGNDKKWCCLIPETIIQTELTKEETTPAKLIDWMTQRKPVKPAHLNEMGGNRSGLVMMELREKFKNDNNDSKRIPIIVDFDKEEMRYYTSNHLVCFTSESVLHPFYPAPVSLKVNGIIEEYASAVHVYAKRAINHVGISLTTGDEIMKTESSIDCWIKLHQAIEEVELTLEESMEWYMKERYTFLAEAMTESFKQNPHLQRFLLETNEAMLVYCSRFSTVDCEYSIGMRERDLRPWLAMQQLSTNDLIDICWNPIAFRPPYVGGNRIGFILMEIRHSLLLKGTYYKKLPEFQLSLDVLLGSDSPTENFISNAPFNIISEENFNAIWPNPYLIEAKETKNYQMWKQGTMVKPMPIIISIDELLLTDVMNKLQAAQFDLYFSREILSKLSIEQLRSAAKKVTQFFLASPGTNKKAEADMLRLLKEIGERDKYIRNVINQWTDQMSIDIYAGTFDDNNFNNTNRGINNGRRMAMGNNVSGPGVPMTMMNQNSGIVGGNYMNNSRMNSSQGMMNMNPLSNSGNFTPNNHFNSNPMHGNRSGGNRRNNQGSRNNMVNNFQQGPSTTNRNRGNRNQMRNNQFSGNFNRPNNQNMRGPQQNASPKTTTTTTTVQHKKPRRIVNEDELSDGEIVSDED</sequence>
<evidence type="ECO:0000313" key="2">
    <source>
        <dbReference type="Proteomes" id="UP000046392"/>
    </source>
</evidence>
<dbReference type="InterPro" id="IPR012816">
    <property type="entry name" value="NADAR"/>
</dbReference>
<feature type="region of interest" description="Disordered" evidence="1">
    <location>
        <begin position="728"/>
        <end position="840"/>
    </location>
</feature>
<dbReference type="AlphaFoldDB" id="A0A0N5BBZ4"/>
<reference evidence="3" key="1">
    <citation type="submission" date="2017-02" db="UniProtKB">
        <authorList>
            <consortium name="WormBaseParasite"/>
        </authorList>
    </citation>
    <scope>IDENTIFICATION</scope>
</reference>
<feature type="compositionally biased region" description="Acidic residues" evidence="1">
    <location>
        <begin position="827"/>
        <end position="840"/>
    </location>
</feature>
<feature type="compositionally biased region" description="Low complexity" evidence="1">
    <location>
        <begin position="772"/>
        <end position="784"/>
    </location>
</feature>
<dbReference type="CDD" id="cd15457">
    <property type="entry name" value="NADAR"/>
    <property type="match status" value="2"/>
</dbReference>
<evidence type="ECO:0000256" key="1">
    <source>
        <dbReference type="SAM" id="MobiDB-lite"/>
    </source>
</evidence>